<evidence type="ECO:0000313" key="4">
    <source>
        <dbReference type="EMBL" id="MFD1104199.1"/>
    </source>
</evidence>
<evidence type="ECO:0000256" key="3">
    <source>
        <dbReference type="ARBA" id="ARBA00023204"/>
    </source>
</evidence>
<dbReference type="InterPro" id="IPR041247">
    <property type="entry name" value="Rad52_fam"/>
</dbReference>
<name>A0ABW3NYK2_9SPHN</name>
<evidence type="ECO:0000256" key="2">
    <source>
        <dbReference type="ARBA" id="ARBA00022763"/>
    </source>
</evidence>
<proteinExistence type="inferred from homology"/>
<comment type="caution">
    <text evidence="4">The sequence shown here is derived from an EMBL/GenBank/DDBJ whole genome shotgun (WGS) entry which is preliminary data.</text>
</comment>
<sequence>CTIAIKCGDEWISKSDGAGDTDVEGQKGAVSDAFKRAAVKWGVGRYLYDMDAVWAECESYEKNGKKMWKRWTARGAAQLNAAAGNVVAPVLPRGTVTTDERLVSREELTRLQNAADDVGADLQAFCAFMKVQSLKHIPQSRFEEAMNALSKKKKAA</sequence>
<keyword evidence="5" id="KW-1185">Reference proteome</keyword>
<dbReference type="EMBL" id="JBHTLS010000079">
    <property type="protein sequence ID" value="MFD1104199.1"/>
    <property type="molecule type" value="Genomic_DNA"/>
</dbReference>
<reference evidence="5" key="1">
    <citation type="journal article" date="2019" name="Int. J. Syst. Evol. Microbiol.">
        <title>The Global Catalogue of Microorganisms (GCM) 10K type strain sequencing project: providing services to taxonomists for standard genome sequencing and annotation.</title>
        <authorList>
            <consortium name="The Broad Institute Genomics Platform"/>
            <consortium name="The Broad Institute Genome Sequencing Center for Infectious Disease"/>
            <person name="Wu L."/>
            <person name="Ma J."/>
        </authorList>
    </citation>
    <scope>NUCLEOTIDE SEQUENCE [LARGE SCALE GENOMIC DNA]</scope>
    <source>
        <strain evidence="5">CCUG 54329</strain>
    </source>
</reference>
<evidence type="ECO:0000313" key="5">
    <source>
        <dbReference type="Proteomes" id="UP001597203"/>
    </source>
</evidence>
<keyword evidence="2" id="KW-0227">DNA damage</keyword>
<protein>
    <submittedName>
        <fullName evidence="4">Rad52/Rad22 family DNA repair protein</fullName>
    </submittedName>
</protein>
<dbReference type="Proteomes" id="UP001597203">
    <property type="component" value="Unassembled WGS sequence"/>
</dbReference>
<comment type="similarity">
    <text evidence="1">Belongs to the RAD52 family.</text>
</comment>
<dbReference type="Pfam" id="PF04098">
    <property type="entry name" value="Rad52_Rad22"/>
    <property type="match status" value="1"/>
</dbReference>
<feature type="non-terminal residue" evidence="4">
    <location>
        <position position="1"/>
    </location>
</feature>
<gene>
    <name evidence="4" type="ORF">ACFQ24_04760</name>
</gene>
<accession>A0ABW3NYK2</accession>
<organism evidence="4 5">
    <name type="scientific">Sphingobium olei</name>
    <dbReference type="NCBI Taxonomy" id="420955"/>
    <lineage>
        <taxon>Bacteria</taxon>
        <taxon>Pseudomonadati</taxon>
        <taxon>Pseudomonadota</taxon>
        <taxon>Alphaproteobacteria</taxon>
        <taxon>Sphingomonadales</taxon>
        <taxon>Sphingomonadaceae</taxon>
        <taxon>Sphingobium</taxon>
    </lineage>
</organism>
<keyword evidence="3" id="KW-0234">DNA repair</keyword>
<dbReference type="RefSeq" id="WP_380909370.1">
    <property type="nucleotide sequence ID" value="NZ_JBHTLS010000079.1"/>
</dbReference>
<evidence type="ECO:0000256" key="1">
    <source>
        <dbReference type="ARBA" id="ARBA00006638"/>
    </source>
</evidence>